<dbReference type="AlphaFoldDB" id="A0A812ZV60"/>
<evidence type="ECO:0000256" key="1">
    <source>
        <dbReference type="SAM" id="MobiDB-lite"/>
    </source>
</evidence>
<feature type="compositionally biased region" description="Basic and acidic residues" evidence="1">
    <location>
        <begin position="110"/>
        <end position="121"/>
    </location>
</feature>
<dbReference type="InterPro" id="IPR012337">
    <property type="entry name" value="RNaseH-like_sf"/>
</dbReference>
<gene>
    <name evidence="2" type="ORF">SNEC2469_LOCUS25634</name>
</gene>
<evidence type="ECO:0000313" key="2">
    <source>
        <dbReference type="EMBL" id="CAE7842760.1"/>
    </source>
</evidence>
<evidence type="ECO:0008006" key="4">
    <source>
        <dbReference type="Google" id="ProtNLM"/>
    </source>
</evidence>
<dbReference type="Proteomes" id="UP000601435">
    <property type="component" value="Unassembled WGS sequence"/>
</dbReference>
<feature type="compositionally biased region" description="Low complexity" evidence="1">
    <location>
        <begin position="134"/>
        <end position="145"/>
    </location>
</feature>
<feature type="compositionally biased region" description="Basic and acidic residues" evidence="1">
    <location>
        <begin position="77"/>
        <end position="99"/>
    </location>
</feature>
<evidence type="ECO:0000313" key="3">
    <source>
        <dbReference type="Proteomes" id="UP000601435"/>
    </source>
</evidence>
<feature type="non-terminal residue" evidence="2">
    <location>
        <position position="827"/>
    </location>
</feature>
<dbReference type="EMBL" id="CAJNJA010050816">
    <property type="protein sequence ID" value="CAE7842760.1"/>
    <property type="molecule type" value="Genomic_DNA"/>
</dbReference>
<dbReference type="OrthoDB" id="447494at2759"/>
<comment type="caution">
    <text evidence="2">The sequence shown here is derived from an EMBL/GenBank/DDBJ whole genome shotgun (WGS) entry which is preliminary data.</text>
</comment>
<dbReference type="SUPFAM" id="SSF53098">
    <property type="entry name" value="Ribonuclease H-like"/>
    <property type="match status" value="1"/>
</dbReference>
<keyword evidence="3" id="KW-1185">Reference proteome</keyword>
<dbReference type="Gene3D" id="3.30.420.10">
    <property type="entry name" value="Ribonuclease H-like superfamily/Ribonuclease H"/>
    <property type="match status" value="1"/>
</dbReference>
<dbReference type="GO" id="GO:0003676">
    <property type="term" value="F:nucleic acid binding"/>
    <property type="evidence" value="ECO:0007669"/>
    <property type="project" value="InterPro"/>
</dbReference>
<sequence length="827" mass="88715">ESSPGSNRRTFAWLWGQLVELLDELREEANEESIRDALLKSGAKGTNPTKKDDRPKAAPAAPTPATPAPPNGPKGSGKGEKGKDPKGKGKGNGKDKGDPKGGQPPKKPKAKGEGKGGKAESKAPPPKGNPPKTAPGKSSAPKASGAAATAVALTLPTTARGSSVVGSSTPNKTTFWKRSGLSSLFRTIVGWFSVLHNAVPAVLPNESKSALPVMQTGPYHVDWIADTGAGRNLTSLKALSQQGIPSDVMQHVAHSHPVSFATGNGVYTSDEVLTSVGADFGNSTSYVMDDCPIVRSLGELVNEGLVKGLSYGSPANCLASFSPRIAFSTTRLEPHSHIVLRGMSRYFGNRSASAPLPIGGKAEEREIIDDEALDGKAARLIKARGGLAETEAFGDRVAADLVVLTKSSKDEKESTVLVVRDEHTGCVRAFPLFRKLTENIVRCLLQFVGSHADKGPTVVFKSDNAKELGSACNQMSWIPEPTLPNKWPHNSNLERDIRTIEEVTRAVHLQSGFQIRPGLWVHSCAYAAFVLNLKHTLKGSEHTRCIAAVGSEFSGRQLLLGQLVFYRTDPKSRAKYEPSAAPALFAGWSLDSGPGSFKGVYPVLDYQKELWVPEGEPVFPMRQAFEQALEGFSDPKCPELKGLEIPFSPLSVDSVPAERQRYVALDRIIKYGPTPGCKGCTFDSRRHTPICKVRFDGLVRADKAAEARVKDKGPLELPRPDEVEDEIIDPEPKPYDGEPSDAEGPDAAVSEHTPSLHDYRDAEPRDDDIIACMSPLKPKMSPQLSTLTSGYLQTASSSAVIARSAEHLDHAGIPSNWLSIVVAVLMN</sequence>
<feature type="region of interest" description="Disordered" evidence="1">
    <location>
        <begin position="706"/>
        <end position="764"/>
    </location>
</feature>
<feature type="compositionally biased region" description="Pro residues" evidence="1">
    <location>
        <begin position="123"/>
        <end position="133"/>
    </location>
</feature>
<dbReference type="InterPro" id="IPR036397">
    <property type="entry name" value="RNaseH_sf"/>
</dbReference>
<feature type="compositionally biased region" description="Basic and acidic residues" evidence="1">
    <location>
        <begin position="754"/>
        <end position="763"/>
    </location>
</feature>
<organism evidence="2 3">
    <name type="scientific">Symbiodinium necroappetens</name>
    <dbReference type="NCBI Taxonomy" id="1628268"/>
    <lineage>
        <taxon>Eukaryota</taxon>
        <taxon>Sar</taxon>
        <taxon>Alveolata</taxon>
        <taxon>Dinophyceae</taxon>
        <taxon>Suessiales</taxon>
        <taxon>Symbiodiniaceae</taxon>
        <taxon>Symbiodinium</taxon>
    </lineage>
</organism>
<proteinExistence type="predicted"/>
<feature type="region of interest" description="Disordered" evidence="1">
    <location>
        <begin position="37"/>
        <end position="145"/>
    </location>
</feature>
<accession>A0A812ZV60</accession>
<reference evidence="2" key="1">
    <citation type="submission" date="2021-02" db="EMBL/GenBank/DDBJ databases">
        <authorList>
            <person name="Dougan E. K."/>
            <person name="Rhodes N."/>
            <person name="Thang M."/>
            <person name="Chan C."/>
        </authorList>
    </citation>
    <scope>NUCLEOTIDE SEQUENCE</scope>
</reference>
<protein>
    <recommendedName>
        <fullName evidence="4">Integrase catalytic domain-containing protein</fullName>
    </recommendedName>
</protein>
<name>A0A812ZV60_9DINO</name>
<feature type="compositionally biased region" description="Basic and acidic residues" evidence="1">
    <location>
        <begin position="706"/>
        <end position="721"/>
    </location>
</feature>
<feature type="compositionally biased region" description="Pro residues" evidence="1">
    <location>
        <begin position="61"/>
        <end position="72"/>
    </location>
</feature>